<keyword evidence="1" id="KW-1133">Transmembrane helix</keyword>
<dbReference type="EMBL" id="CP017637">
    <property type="protein sequence ID" value="APG13064.1"/>
    <property type="molecule type" value="Genomic_DNA"/>
</dbReference>
<gene>
    <name evidence="2" type="ORF">BKD09_32440</name>
</gene>
<evidence type="ECO:0000313" key="3">
    <source>
        <dbReference type="Proteomes" id="UP000181962"/>
    </source>
</evidence>
<reference evidence="2 3" key="1">
    <citation type="submission" date="2016-11" db="EMBL/GenBank/DDBJ databases">
        <title>Complete Genome Sequence of Bradyrhizobium sp. strain J5, an isolated from soybean nodule in Hokkaido.</title>
        <authorList>
            <person name="Kanehara K."/>
        </authorList>
    </citation>
    <scope>NUCLEOTIDE SEQUENCE [LARGE SCALE GENOMIC DNA]</scope>
    <source>
        <strain evidence="2 3">J5</strain>
    </source>
</reference>
<feature type="transmembrane region" description="Helical" evidence="1">
    <location>
        <begin position="21"/>
        <end position="40"/>
    </location>
</feature>
<keyword evidence="1" id="KW-0472">Membrane</keyword>
<evidence type="ECO:0000256" key="1">
    <source>
        <dbReference type="SAM" id="Phobius"/>
    </source>
</evidence>
<proteinExistence type="predicted"/>
<dbReference type="Proteomes" id="UP000181962">
    <property type="component" value="Chromosome"/>
</dbReference>
<dbReference type="AlphaFoldDB" id="A0A1L3FIE9"/>
<sequence>MLSPVKSSLHAGAERQRDHAFLMLRLGLTKYVGMVAPIIGFDLNTRLDRTTWNISIIAWNAANVSVMPGIRSAHRQLS</sequence>
<organism evidence="2 3">
    <name type="scientific">Bradyrhizobium japonicum</name>
    <dbReference type="NCBI Taxonomy" id="375"/>
    <lineage>
        <taxon>Bacteria</taxon>
        <taxon>Pseudomonadati</taxon>
        <taxon>Pseudomonadota</taxon>
        <taxon>Alphaproteobacteria</taxon>
        <taxon>Hyphomicrobiales</taxon>
        <taxon>Nitrobacteraceae</taxon>
        <taxon>Bradyrhizobium</taxon>
    </lineage>
</organism>
<keyword evidence="1" id="KW-0812">Transmembrane</keyword>
<evidence type="ECO:0000313" key="2">
    <source>
        <dbReference type="EMBL" id="APG13064.1"/>
    </source>
</evidence>
<accession>A0A1L3FIE9</accession>
<protein>
    <submittedName>
        <fullName evidence="2">Uncharacterized protein</fullName>
    </submittedName>
</protein>
<name>A0A1L3FIE9_BRAJP</name>